<dbReference type="InterPro" id="IPR050701">
    <property type="entry name" value="Histone_Mod_Regulator"/>
</dbReference>
<evidence type="ECO:0000256" key="8">
    <source>
        <dbReference type="PROSITE-ProRule" id="PRU00035"/>
    </source>
</evidence>
<evidence type="ECO:0000256" key="1">
    <source>
        <dbReference type="ARBA" id="ARBA00004123"/>
    </source>
</evidence>
<dbReference type="Pfam" id="PF13831">
    <property type="entry name" value="PHD_2"/>
    <property type="match status" value="1"/>
</dbReference>
<feature type="compositionally biased region" description="Basic and acidic residues" evidence="10">
    <location>
        <begin position="884"/>
        <end position="906"/>
    </location>
</feature>
<feature type="compositionally biased region" description="Polar residues" evidence="10">
    <location>
        <begin position="845"/>
        <end position="860"/>
    </location>
</feature>
<dbReference type="PANTHER" id="PTHR13793:SF107">
    <property type="entry name" value="BROMODOMAIN-CONTAINING PROTEIN HOMOLOG"/>
    <property type="match status" value="1"/>
</dbReference>
<evidence type="ECO:0000259" key="13">
    <source>
        <dbReference type="PROSITE" id="PS51805"/>
    </source>
</evidence>
<dbReference type="InterPro" id="IPR019787">
    <property type="entry name" value="Znf_PHD-finger"/>
</dbReference>
<dbReference type="PROSITE" id="PS01359">
    <property type="entry name" value="ZF_PHD_1"/>
    <property type="match status" value="1"/>
</dbReference>
<reference evidence="14 15" key="1">
    <citation type="journal article" date="2019" name="PLoS Genet.">
        <title>Convergent evolution of linked mating-type loci in basidiomycete fungi.</title>
        <authorList>
            <person name="Sun S."/>
            <person name="Coelho M.A."/>
            <person name="Heitman J."/>
            <person name="Nowrousian M."/>
        </authorList>
    </citation>
    <scope>NUCLEOTIDE SEQUENCE [LARGE SCALE GENOMIC DNA]</scope>
    <source>
        <strain evidence="14 15">CBS 4282</strain>
    </source>
</reference>
<dbReference type="InterPro" id="IPR013083">
    <property type="entry name" value="Znf_RING/FYVE/PHD"/>
</dbReference>
<evidence type="ECO:0000259" key="11">
    <source>
        <dbReference type="PROSITE" id="PS50014"/>
    </source>
</evidence>
<keyword evidence="5" id="KW-0862">Zinc</keyword>
<feature type="domain" description="PHD-type" evidence="12">
    <location>
        <begin position="138"/>
        <end position="188"/>
    </location>
</feature>
<evidence type="ECO:0000256" key="3">
    <source>
        <dbReference type="ARBA" id="ARBA00022737"/>
    </source>
</evidence>
<evidence type="ECO:0000259" key="12">
    <source>
        <dbReference type="PROSITE" id="PS50016"/>
    </source>
</evidence>
<dbReference type="PROSITE" id="PS50016">
    <property type="entry name" value="ZF_PHD_2"/>
    <property type="match status" value="1"/>
</dbReference>
<dbReference type="Pfam" id="PF13832">
    <property type="entry name" value="zf-HC5HC2H_2"/>
    <property type="match status" value="1"/>
</dbReference>
<dbReference type="Gene3D" id="3.30.40.10">
    <property type="entry name" value="Zinc/RING finger domain, C3HC4 (zinc finger)"/>
    <property type="match status" value="2"/>
</dbReference>
<protein>
    <recommendedName>
        <fullName evidence="16">PHD-type domain-containing protein</fullName>
    </recommendedName>
</protein>
<feature type="region of interest" description="Disordered" evidence="10">
    <location>
        <begin position="795"/>
        <end position="1035"/>
    </location>
</feature>
<evidence type="ECO:0000256" key="9">
    <source>
        <dbReference type="PROSITE-ProRule" id="PRU00146"/>
    </source>
</evidence>
<keyword evidence="15" id="KW-1185">Reference proteome</keyword>
<dbReference type="OrthoDB" id="20839at2759"/>
<dbReference type="SUPFAM" id="SSF57903">
    <property type="entry name" value="FYVE/PHD zinc finger"/>
    <property type="match status" value="2"/>
</dbReference>
<comment type="caution">
    <text evidence="14">The sequence shown here is derived from an EMBL/GenBank/DDBJ whole genome shotgun (WGS) entry which is preliminary data.</text>
</comment>
<accession>A0A7D8UZ61</accession>
<dbReference type="Pfam" id="PF00439">
    <property type="entry name" value="Bromodomain"/>
    <property type="match status" value="1"/>
</dbReference>
<dbReference type="FunFam" id="3.30.40.10:FF:000008">
    <property type="entry name" value="Bromodomain containing 1, isoform CRA_a"/>
    <property type="match status" value="1"/>
</dbReference>
<evidence type="ECO:0000313" key="15">
    <source>
        <dbReference type="Proteomes" id="UP000473826"/>
    </source>
</evidence>
<feature type="region of interest" description="Disordered" evidence="10">
    <location>
        <begin position="311"/>
        <end position="363"/>
    </location>
</feature>
<dbReference type="GO" id="GO:0008270">
    <property type="term" value="F:zinc ion binding"/>
    <property type="evidence" value="ECO:0007669"/>
    <property type="project" value="UniProtKB-KW"/>
</dbReference>
<feature type="compositionally biased region" description="Acidic residues" evidence="10">
    <location>
        <begin position="960"/>
        <end position="971"/>
    </location>
</feature>
<dbReference type="PROSITE" id="PS50014">
    <property type="entry name" value="BROMODOMAIN_2"/>
    <property type="match status" value="1"/>
</dbReference>
<keyword evidence="6 8" id="KW-0103">Bromodomain</keyword>
<evidence type="ECO:0000256" key="4">
    <source>
        <dbReference type="ARBA" id="ARBA00022771"/>
    </source>
</evidence>
<dbReference type="Proteomes" id="UP000473826">
    <property type="component" value="Unassembled WGS sequence"/>
</dbReference>
<feature type="compositionally biased region" description="Basic and acidic residues" evidence="10">
    <location>
        <begin position="945"/>
        <end position="959"/>
    </location>
</feature>
<dbReference type="GO" id="GO:0006357">
    <property type="term" value="P:regulation of transcription by RNA polymerase II"/>
    <property type="evidence" value="ECO:0007669"/>
    <property type="project" value="TreeGrafter"/>
</dbReference>
<dbReference type="SUPFAM" id="SSF47370">
    <property type="entry name" value="Bromodomain"/>
    <property type="match status" value="1"/>
</dbReference>
<dbReference type="SMART" id="SM00297">
    <property type="entry name" value="BROMO"/>
    <property type="match status" value="1"/>
</dbReference>
<dbReference type="FunFam" id="3.30.40.10:FF:000007">
    <property type="entry name" value="Bromodomain containing 1, isoform CRA_b"/>
    <property type="match status" value="1"/>
</dbReference>
<comment type="subcellular location">
    <subcellularLocation>
        <location evidence="1">Nucleus</location>
    </subcellularLocation>
</comment>
<keyword evidence="2" id="KW-0479">Metal-binding</keyword>
<feature type="compositionally biased region" description="Polar residues" evidence="10">
    <location>
        <begin position="696"/>
        <end position="708"/>
    </location>
</feature>
<dbReference type="Pfam" id="PF10513">
    <property type="entry name" value="EPL1"/>
    <property type="match status" value="1"/>
</dbReference>
<dbReference type="GO" id="GO:0005634">
    <property type="term" value="C:nucleus"/>
    <property type="evidence" value="ECO:0007669"/>
    <property type="project" value="UniProtKB-SubCell"/>
</dbReference>
<dbReference type="InterPro" id="IPR011011">
    <property type="entry name" value="Znf_FYVE_PHD"/>
</dbReference>
<evidence type="ECO:0000256" key="10">
    <source>
        <dbReference type="SAM" id="MobiDB-lite"/>
    </source>
</evidence>
<dbReference type="PROSITE" id="PS51805">
    <property type="entry name" value="EPHD"/>
    <property type="match status" value="1"/>
</dbReference>
<dbReference type="InterPro" id="IPR001487">
    <property type="entry name" value="Bromodomain"/>
</dbReference>
<dbReference type="InterPro" id="IPR034732">
    <property type="entry name" value="EPHD"/>
</dbReference>
<feature type="domain" description="PHD-type" evidence="13">
    <location>
        <begin position="192"/>
        <end position="304"/>
    </location>
</feature>
<dbReference type="GO" id="GO:0006325">
    <property type="term" value="P:chromatin organization"/>
    <property type="evidence" value="ECO:0007669"/>
    <property type="project" value="UniProtKB-ARBA"/>
</dbReference>
<organism evidence="14 15">
    <name type="scientific">Vanrija humicola</name>
    <name type="common">Yeast</name>
    <name type="synonym">Cryptococcus humicola</name>
    <dbReference type="NCBI Taxonomy" id="5417"/>
    <lineage>
        <taxon>Eukaryota</taxon>
        <taxon>Fungi</taxon>
        <taxon>Dikarya</taxon>
        <taxon>Basidiomycota</taxon>
        <taxon>Agaricomycotina</taxon>
        <taxon>Tremellomycetes</taxon>
        <taxon>Trichosporonales</taxon>
        <taxon>Trichosporonaceae</taxon>
        <taxon>Vanrija</taxon>
    </lineage>
</organism>
<dbReference type="PRINTS" id="PR00503">
    <property type="entry name" value="BROMODOMAIN"/>
</dbReference>
<dbReference type="Gene3D" id="1.20.920.10">
    <property type="entry name" value="Bromodomain-like"/>
    <property type="match status" value="1"/>
</dbReference>
<evidence type="ECO:0000256" key="6">
    <source>
        <dbReference type="ARBA" id="ARBA00023117"/>
    </source>
</evidence>
<dbReference type="InterPro" id="IPR036427">
    <property type="entry name" value="Bromodomain-like_sf"/>
</dbReference>
<dbReference type="InterPro" id="IPR019542">
    <property type="entry name" value="Enhancer_polycomb-like_N"/>
</dbReference>
<evidence type="ECO:0008006" key="16">
    <source>
        <dbReference type="Google" id="ProtNLM"/>
    </source>
</evidence>
<dbReference type="CDD" id="cd15492">
    <property type="entry name" value="PHD_BRPF_JADE_like"/>
    <property type="match status" value="1"/>
</dbReference>
<keyword evidence="4 9" id="KW-0863">Zinc-finger</keyword>
<feature type="domain" description="Bromo" evidence="11">
    <location>
        <begin position="497"/>
        <end position="567"/>
    </location>
</feature>
<dbReference type="EMBL" id="QKWK01000006">
    <property type="protein sequence ID" value="TXT09055.1"/>
    <property type="molecule type" value="Genomic_DNA"/>
</dbReference>
<feature type="compositionally biased region" description="Low complexity" evidence="10">
    <location>
        <begin position="346"/>
        <end position="355"/>
    </location>
</feature>
<sequence>MAKSKPAPTPLRPPEKTYDIPSVSFRVITDDAALLAPAGVHSEQARSYGYNDFSDFERPAHYIRYIEPIESELAVQVEYDMDEQDQEWLDAVNASRKKDQSGPVSYEVFEIIMDRLEKEWFNLIKRIPQPASHLPVEDSKCAICDDGEGENSNAIVFCDGCNLAVHQDCYGVPYIPEGQWLCRKCTVSPENPVSCLFCPNEGGAFKQTTTGHWSHLLCAIWIPELGVGNAIYMEPVEGVELVPKNRWKLVCSLCKERSGACIQCENKNCFTAFHVTCARQMGLLMSMKLMGSDGQLKAFCEKHLPADWRDARNIDDDDEDDTDYHDTDEDSEDRPVTPKRPRKNSTTTKTVTTKTARAHAKSYRPGPPIVPRLIVNKLVDYVAKLSIRKRQPFIEKLCRYWSLKREARRGAPLLKRLHLEPWTATSESKEQTDAQKAQKLEFLLALRNDLEKVRLLAELVRKREKEKLRQAQVIKEVVDNFIFPHYAALRTTLEKVVAMDRGELFFNPVNTAEVPDYAEVVKDPMSWSGIEAKLDIVAYLDVAEFKADINLVLDNAMLYNKSETPFHRTASRIKKNVKPLLDELDSIALESALMPDDERLAAPPSGSVGDLEVSLVRLQALLAPDATEPSRDLLASIFVSEIEKPKTRSPTPPPETAAEKKRLFEERDAAYKERLSLGVGSTRRSRGGPVDGLPTDVSSPMDVSTAPATPQEEEQPVAEPSRRRTTRQAPAGAIEEIADGETSARSSPGRIRPQARPQRGVLGLQSVAVVSDRERRQREKQLDLVADEIGAADEYKRFNVGWILPEGSKRRRAAPPPPPPKQKTRTPSGMQMRRSKANRIPASHGSRSSGKAPTGSPQPSERSKGRVSASAEPVSKPSKKRRAESHDSESKPSKRGRHSEERKEVVEELTPVPESAPTTAVEATFPTRGESLTPPPEEPEEPQEEDVKPTVESPAKEPESAEEEVQEEPAPAEEAPKDKPEASSPKKKRASTDDDFPPGTQGEPPRSVRIPLTQPSLGKGHVLSLLPGCRCRSRR</sequence>
<dbReference type="SMART" id="SM00249">
    <property type="entry name" value="PHD"/>
    <property type="match status" value="2"/>
</dbReference>
<keyword evidence="3" id="KW-0677">Repeat</keyword>
<dbReference type="InterPro" id="IPR001965">
    <property type="entry name" value="Znf_PHD"/>
</dbReference>
<keyword evidence="7" id="KW-0539">Nucleus</keyword>
<dbReference type="PANTHER" id="PTHR13793">
    <property type="entry name" value="PHD FINGER PROTEINS"/>
    <property type="match status" value="1"/>
</dbReference>
<evidence type="ECO:0000256" key="2">
    <source>
        <dbReference type="ARBA" id="ARBA00022723"/>
    </source>
</evidence>
<feature type="compositionally biased region" description="Acidic residues" evidence="10">
    <location>
        <begin position="315"/>
        <end position="332"/>
    </location>
</feature>
<evidence type="ECO:0000256" key="5">
    <source>
        <dbReference type="ARBA" id="ARBA00022833"/>
    </source>
</evidence>
<evidence type="ECO:0000313" key="14">
    <source>
        <dbReference type="EMBL" id="TXT09055.1"/>
    </source>
</evidence>
<proteinExistence type="predicted"/>
<feature type="region of interest" description="Disordered" evidence="10">
    <location>
        <begin position="674"/>
        <end position="763"/>
    </location>
</feature>
<evidence type="ECO:0000256" key="7">
    <source>
        <dbReference type="ARBA" id="ARBA00023242"/>
    </source>
</evidence>
<dbReference type="AlphaFoldDB" id="A0A7D8UZ61"/>
<gene>
    <name evidence="14" type="ORF">VHUM_02529</name>
</gene>
<name>A0A7D8UZ61_VANHU</name>
<dbReference type="InterPro" id="IPR019786">
    <property type="entry name" value="Zinc_finger_PHD-type_CS"/>
</dbReference>